<feature type="transmembrane region" description="Helical" evidence="6">
    <location>
        <begin position="255"/>
        <end position="282"/>
    </location>
</feature>
<organism evidence="8 9">
    <name type="scientific">Tolypocladium ophioglossoides (strain CBS 100239)</name>
    <name type="common">Snaketongue truffleclub</name>
    <name type="synonym">Elaphocordyceps ophioglossoides</name>
    <dbReference type="NCBI Taxonomy" id="1163406"/>
    <lineage>
        <taxon>Eukaryota</taxon>
        <taxon>Fungi</taxon>
        <taxon>Dikarya</taxon>
        <taxon>Ascomycota</taxon>
        <taxon>Pezizomycotina</taxon>
        <taxon>Sordariomycetes</taxon>
        <taxon>Hypocreomycetidae</taxon>
        <taxon>Hypocreales</taxon>
        <taxon>Ophiocordycipitaceae</taxon>
        <taxon>Tolypocladium</taxon>
    </lineage>
</organism>
<feature type="domain" description="Rhodopsin" evidence="7">
    <location>
        <begin position="35"/>
        <end position="279"/>
    </location>
</feature>
<dbReference type="InterPro" id="IPR052337">
    <property type="entry name" value="SAT4-like"/>
</dbReference>
<dbReference type="InterPro" id="IPR049326">
    <property type="entry name" value="Rhodopsin_dom_fungi"/>
</dbReference>
<evidence type="ECO:0000256" key="2">
    <source>
        <dbReference type="ARBA" id="ARBA00022692"/>
    </source>
</evidence>
<dbReference type="STRING" id="1163406.A0A0L0N9H7"/>
<evidence type="ECO:0000313" key="9">
    <source>
        <dbReference type="Proteomes" id="UP000036947"/>
    </source>
</evidence>
<evidence type="ECO:0000256" key="5">
    <source>
        <dbReference type="ARBA" id="ARBA00038359"/>
    </source>
</evidence>
<dbReference type="EMBL" id="LFRF01000011">
    <property type="protein sequence ID" value="KND90706.1"/>
    <property type="molecule type" value="Genomic_DNA"/>
</dbReference>
<dbReference type="Proteomes" id="UP000036947">
    <property type="component" value="Unassembled WGS sequence"/>
</dbReference>
<dbReference type="GO" id="GO:0016020">
    <property type="term" value="C:membrane"/>
    <property type="evidence" value="ECO:0007669"/>
    <property type="project" value="UniProtKB-SubCell"/>
</dbReference>
<feature type="transmembrane region" description="Helical" evidence="6">
    <location>
        <begin position="90"/>
        <end position="121"/>
    </location>
</feature>
<keyword evidence="9" id="KW-1185">Reference proteome</keyword>
<evidence type="ECO:0000256" key="1">
    <source>
        <dbReference type="ARBA" id="ARBA00004141"/>
    </source>
</evidence>
<name>A0A0L0N9H7_TOLOC</name>
<dbReference type="AlphaFoldDB" id="A0A0L0N9H7"/>
<feature type="transmembrane region" description="Helical" evidence="6">
    <location>
        <begin position="218"/>
        <end position="235"/>
    </location>
</feature>
<feature type="transmembrane region" description="Helical" evidence="6">
    <location>
        <begin position="185"/>
        <end position="206"/>
    </location>
</feature>
<feature type="transmembrane region" description="Helical" evidence="6">
    <location>
        <begin position="20"/>
        <end position="39"/>
    </location>
</feature>
<dbReference type="OrthoDB" id="5429740at2759"/>
<feature type="transmembrane region" description="Helical" evidence="6">
    <location>
        <begin position="133"/>
        <end position="156"/>
    </location>
</feature>
<keyword evidence="3 6" id="KW-1133">Transmembrane helix</keyword>
<comment type="similarity">
    <text evidence="5">Belongs to the SAT4 family.</text>
</comment>
<comment type="caution">
    <text evidence="8">The sequence shown here is derived from an EMBL/GenBank/DDBJ whole genome shotgun (WGS) entry which is preliminary data.</text>
</comment>
<evidence type="ECO:0000313" key="8">
    <source>
        <dbReference type="EMBL" id="KND90706.1"/>
    </source>
</evidence>
<accession>A0A0L0N9H7</accession>
<protein>
    <recommendedName>
        <fullName evidence="7">Rhodopsin domain-containing protein</fullName>
    </recommendedName>
</protein>
<comment type="subcellular location">
    <subcellularLocation>
        <location evidence="1">Membrane</location>
        <topology evidence="1">Multi-pass membrane protein</topology>
    </subcellularLocation>
</comment>
<sequence>MDDAATDSGPVPDRGPQAIRVIWALTPLALITVVLRIVARVRNGKFGWDDIFMILAMLCFLGWSIILTFYAQRGGLRHLEDLKKTGMDNITTVLLLNWICQPFGIIGVGAGKISVSALLLGIINRTGLRWLRLFLWAVTIAMTAILSVACAILTLAQCSPPSALWDKSVHGECIDPHIMGRFGTFVGAFNTFTDASLAIIPTAIFWQLNSTMTEKVQLSIVFGLNILTSICSGIKTQYLANLADRTDLTWATYNIFISVTVELFIMVVCGSVPTLHLILTVFRTATGSAGSKATPHSTRKTGIKTHGLHREVDTELSEMTHMHVKTKTTIERGRIHGSESVDHLVEEKDVPDHGVRVEVRYDVRRDTRSNSEYSKTSA</sequence>
<dbReference type="PANTHER" id="PTHR33048">
    <property type="entry name" value="PTH11-LIKE INTEGRAL MEMBRANE PROTEIN (AFU_ORTHOLOGUE AFUA_5G11245)"/>
    <property type="match status" value="1"/>
</dbReference>
<proteinExistence type="inferred from homology"/>
<evidence type="ECO:0000256" key="4">
    <source>
        <dbReference type="ARBA" id="ARBA00023136"/>
    </source>
</evidence>
<evidence type="ECO:0000256" key="6">
    <source>
        <dbReference type="SAM" id="Phobius"/>
    </source>
</evidence>
<keyword evidence="4 6" id="KW-0472">Membrane</keyword>
<dbReference type="PANTHER" id="PTHR33048:SF155">
    <property type="entry name" value="INTEGRAL MEMBRANE PROTEIN"/>
    <property type="match status" value="1"/>
</dbReference>
<evidence type="ECO:0000256" key="3">
    <source>
        <dbReference type="ARBA" id="ARBA00022989"/>
    </source>
</evidence>
<gene>
    <name evidence="8" type="ORF">TOPH_04624</name>
</gene>
<keyword evidence="2 6" id="KW-0812">Transmembrane</keyword>
<dbReference type="Pfam" id="PF20684">
    <property type="entry name" value="Fung_rhodopsin"/>
    <property type="match status" value="1"/>
</dbReference>
<feature type="transmembrane region" description="Helical" evidence="6">
    <location>
        <begin position="51"/>
        <end position="70"/>
    </location>
</feature>
<evidence type="ECO:0000259" key="7">
    <source>
        <dbReference type="Pfam" id="PF20684"/>
    </source>
</evidence>
<reference evidence="8 9" key="1">
    <citation type="journal article" date="2015" name="BMC Genomics">
        <title>The genome of the truffle-parasite Tolypocladium ophioglossoides and the evolution of antifungal peptaibiotics.</title>
        <authorList>
            <person name="Quandt C.A."/>
            <person name="Bushley K.E."/>
            <person name="Spatafora J.W."/>
        </authorList>
    </citation>
    <scope>NUCLEOTIDE SEQUENCE [LARGE SCALE GENOMIC DNA]</scope>
    <source>
        <strain evidence="8 9">CBS 100239</strain>
    </source>
</reference>